<dbReference type="SUPFAM" id="SSF63829">
    <property type="entry name" value="Calcium-dependent phosphotriesterase"/>
    <property type="match status" value="1"/>
</dbReference>
<keyword evidence="2" id="KW-1185">Reference proteome</keyword>
<dbReference type="EMBL" id="WBKO01000001">
    <property type="protein sequence ID" value="MDV2480994.1"/>
    <property type="molecule type" value="Genomic_DNA"/>
</dbReference>
<reference evidence="1 2" key="1">
    <citation type="submission" date="2019-10" db="EMBL/GenBank/DDBJ databases">
        <title>Isolation and characterization of Methanoculleus sp. Wushi-C6 from a hot spring well.</title>
        <authorList>
            <person name="Chen S.-C."/>
            <person name="Lan Z.-H."/>
            <person name="You Y.-T."/>
            <person name="Lai M.-C."/>
        </authorList>
    </citation>
    <scope>NUCLEOTIDE SEQUENCE [LARGE SCALE GENOMIC DNA]</scope>
    <source>
        <strain evidence="1 2">Wushi-C6</strain>
    </source>
</reference>
<organism evidence="1 2">
    <name type="scientific">Methanoculleus caldifontis</name>
    <dbReference type="NCBI Taxonomy" id="2651577"/>
    <lineage>
        <taxon>Archaea</taxon>
        <taxon>Methanobacteriati</taxon>
        <taxon>Methanobacteriota</taxon>
        <taxon>Stenosarchaea group</taxon>
        <taxon>Methanomicrobia</taxon>
        <taxon>Methanomicrobiales</taxon>
        <taxon>Methanomicrobiaceae</taxon>
        <taxon>Methanoculleus</taxon>
    </lineage>
</organism>
<sequence>MMTDFEREDFHRLKRILVDGKTHAVRKKAVSLALLSLIVFTAVSGCLSSDIVGDRHDLTVTRTDAAGNEIWHTVFDEGGDEYGTILLPVSDGGLLVGGSVKKSPGSDEQALLLKIAEDGRIEWNRSFPTRYGVEAVAAHSDGNFTAGTADGSLLRVVGDGTPVWSSRVSGSVLGVSGLPDGDIVAVGSKNDRDVWVAVVNDTGSLLWEQTYSALGRGRALGVASASDGGCIVAGATDSHSLWVMRLDREGNVIWSRTFEEGPEFAGVTLYRVYSVREKPDSSVDLLYRVGRTLEGEAVGRSVTVDRSLDRDGSDMSVTEFYTPCPVARTSGGGYACACLESSQSDGYTFGNYLGSPIHIVRFDDRGEITRNQTGTRAAVNIVTDVVQTSDEGFAVLGMYTKT</sequence>
<comment type="caution">
    <text evidence="1">The sequence shown here is derived from an EMBL/GenBank/DDBJ whole genome shotgun (WGS) entry which is preliminary data.</text>
</comment>
<dbReference type="Gene3D" id="2.80.10.50">
    <property type="match status" value="1"/>
</dbReference>
<proteinExistence type="predicted"/>
<protein>
    <submittedName>
        <fullName evidence="1">PQQ-binding-like beta-propeller repeat protein</fullName>
    </submittedName>
</protein>
<gene>
    <name evidence="1" type="ORF">F8E02_03015</name>
</gene>
<dbReference type="PANTHER" id="PTHR42754:SF1">
    <property type="entry name" value="LIPOPROTEIN"/>
    <property type="match status" value="1"/>
</dbReference>
<evidence type="ECO:0000313" key="2">
    <source>
        <dbReference type="Proteomes" id="UP001281203"/>
    </source>
</evidence>
<dbReference type="PANTHER" id="PTHR42754">
    <property type="entry name" value="ENDOGLUCANASE"/>
    <property type="match status" value="1"/>
</dbReference>
<dbReference type="Proteomes" id="UP001281203">
    <property type="component" value="Unassembled WGS sequence"/>
</dbReference>
<evidence type="ECO:0000313" key="1">
    <source>
        <dbReference type="EMBL" id="MDV2480994.1"/>
    </source>
</evidence>
<dbReference type="RefSeq" id="WP_317063979.1">
    <property type="nucleotide sequence ID" value="NZ_WBKO01000001.1"/>
</dbReference>
<accession>A0ABU3WYV8</accession>
<name>A0ABU3WYV8_9EURY</name>